<proteinExistence type="predicted"/>
<comment type="caution">
    <text evidence="1">The sequence shown here is derived from an EMBL/GenBank/DDBJ whole genome shotgun (WGS) entry which is preliminary data.</text>
</comment>
<reference evidence="1" key="2">
    <citation type="submission" date="2021-02" db="EMBL/GenBank/DDBJ databases">
        <authorList>
            <person name="Kimball J.A."/>
            <person name="Haas M.W."/>
            <person name="Macchietto M."/>
            <person name="Kono T."/>
            <person name="Duquette J."/>
            <person name="Shao M."/>
        </authorList>
    </citation>
    <scope>NUCLEOTIDE SEQUENCE</scope>
    <source>
        <tissue evidence="1">Fresh leaf tissue</tissue>
    </source>
</reference>
<dbReference type="AlphaFoldDB" id="A0A8J6BMN8"/>
<keyword evidence="2" id="KW-1185">Reference proteome</keyword>
<name>A0A8J6BMN8_ZIZPA</name>
<dbReference type="Proteomes" id="UP000729402">
    <property type="component" value="Unassembled WGS sequence"/>
</dbReference>
<gene>
    <name evidence="1" type="ORF">GUJ93_ZPchr0011g28497</name>
</gene>
<dbReference type="EMBL" id="JAAALK010000081">
    <property type="protein sequence ID" value="KAG8090957.1"/>
    <property type="molecule type" value="Genomic_DNA"/>
</dbReference>
<organism evidence="1 2">
    <name type="scientific">Zizania palustris</name>
    <name type="common">Northern wild rice</name>
    <dbReference type="NCBI Taxonomy" id="103762"/>
    <lineage>
        <taxon>Eukaryota</taxon>
        <taxon>Viridiplantae</taxon>
        <taxon>Streptophyta</taxon>
        <taxon>Embryophyta</taxon>
        <taxon>Tracheophyta</taxon>
        <taxon>Spermatophyta</taxon>
        <taxon>Magnoliopsida</taxon>
        <taxon>Liliopsida</taxon>
        <taxon>Poales</taxon>
        <taxon>Poaceae</taxon>
        <taxon>BOP clade</taxon>
        <taxon>Oryzoideae</taxon>
        <taxon>Oryzeae</taxon>
        <taxon>Zizaniinae</taxon>
        <taxon>Zizania</taxon>
    </lineage>
</organism>
<evidence type="ECO:0000313" key="2">
    <source>
        <dbReference type="Proteomes" id="UP000729402"/>
    </source>
</evidence>
<protein>
    <submittedName>
        <fullName evidence="1">Uncharacterized protein</fullName>
    </submittedName>
</protein>
<accession>A0A8J6BMN8</accession>
<sequence length="142" mass="15562">MVLFPFKQISFHFYSTLPSSTPSSLCDVFPTPTRLRWTRRSGFPFPEPPACVGFVVRNRRCASLLQICVADHRMYTADHHDMCASAKASDCDDHSDNVDHQIRPTVGPPSASAGLRVILYIVVCTAAASWPSTSTATGTCVK</sequence>
<evidence type="ECO:0000313" key="1">
    <source>
        <dbReference type="EMBL" id="KAG8090957.1"/>
    </source>
</evidence>
<reference evidence="1" key="1">
    <citation type="journal article" date="2021" name="bioRxiv">
        <title>Whole Genome Assembly and Annotation of Northern Wild Rice, Zizania palustris L., Supports a Whole Genome Duplication in the Zizania Genus.</title>
        <authorList>
            <person name="Haas M."/>
            <person name="Kono T."/>
            <person name="Macchietto M."/>
            <person name="Millas R."/>
            <person name="McGilp L."/>
            <person name="Shao M."/>
            <person name="Duquette J."/>
            <person name="Hirsch C.N."/>
            <person name="Kimball J."/>
        </authorList>
    </citation>
    <scope>NUCLEOTIDE SEQUENCE</scope>
    <source>
        <tissue evidence="1">Fresh leaf tissue</tissue>
    </source>
</reference>